<feature type="chain" id="PRO_5044890780" description="Secreted protein" evidence="1">
    <location>
        <begin position="36"/>
        <end position="143"/>
    </location>
</feature>
<evidence type="ECO:0000313" key="2">
    <source>
        <dbReference type="EMBL" id="KAL2550378.1"/>
    </source>
</evidence>
<protein>
    <recommendedName>
        <fullName evidence="4">Secreted protein</fullName>
    </recommendedName>
</protein>
<organism evidence="2 3">
    <name type="scientific">Forsythia ovata</name>
    <dbReference type="NCBI Taxonomy" id="205694"/>
    <lineage>
        <taxon>Eukaryota</taxon>
        <taxon>Viridiplantae</taxon>
        <taxon>Streptophyta</taxon>
        <taxon>Embryophyta</taxon>
        <taxon>Tracheophyta</taxon>
        <taxon>Spermatophyta</taxon>
        <taxon>Magnoliopsida</taxon>
        <taxon>eudicotyledons</taxon>
        <taxon>Gunneridae</taxon>
        <taxon>Pentapetalae</taxon>
        <taxon>asterids</taxon>
        <taxon>lamiids</taxon>
        <taxon>Lamiales</taxon>
        <taxon>Oleaceae</taxon>
        <taxon>Forsythieae</taxon>
        <taxon>Forsythia</taxon>
    </lineage>
</organism>
<feature type="signal peptide" evidence="1">
    <location>
        <begin position="1"/>
        <end position="35"/>
    </location>
</feature>
<evidence type="ECO:0008006" key="4">
    <source>
        <dbReference type="Google" id="ProtNLM"/>
    </source>
</evidence>
<dbReference type="AlphaFoldDB" id="A0ABD1WL21"/>
<dbReference type="Proteomes" id="UP001604277">
    <property type="component" value="Unassembled WGS sequence"/>
</dbReference>
<sequence length="143" mass="16291">MVEDASGHHHPRGRANAMLSPPLLWLLLLVLPSSTFPHTYLLMLSTTITCIAPTPRCLHHHCGYSNRFFPPPLPSTHIYQSANWLSPPPLPDSNQRQTIPYNLREHNPTPRGNYHHYSLLPFSLFPNFCHKHGVVRSGSEWVC</sequence>
<reference evidence="3" key="1">
    <citation type="submission" date="2024-07" db="EMBL/GenBank/DDBJ databases">
        <title>Two chromosome-level genome assemblies of Korean endemic species Abeliophyllum distichum and Forsythia ovata (Oleaceae).</title>
        <authorList>
            <person name="Jang H."/>
        </authorList>
    </citation>
    <scope>NUCLEOTIDE SEQUENCE [LARGE SCALE GENOMIC DNA]</scope>
</reference>
<name>A0ABD1WL21_9LAMI</name>
<proteinExistence type="predicted"/>
<comment type="caution">
    <text evidence="2">The sequence shown here is derived from an EMBL/GenBank/DDBJ whole genome shotgun (WGS) entry which is preliminary data.</text>
</comment>
<gene>
    <name evidence="2" type="ORF">Fot_11908</name>
</gene>
<accession>A0ABD1WL21</accession>
<evidence type="ECO:0000256" key="1">
    <source>
        <dbReference type="SAM" id="SignalP"/>
    </source>
</evidence>
<keyword evidence="1" id="KW-0732">Signal</keyword>
<keyword evidence="3" id="KW-1185">Reference proteome</keyword>
<evidence type="ECO:0000313" key="3">
    <source>
        <dbReference type="Proteomes" id="UP001604277"/>
    </source>
</evidence>
<dbReference type="EMBL" id="JBFOLJ010000003">
    <property type="protein sequence ID" value="KAL2550378.1"/>
    <property type="molecule type" value="Genomic_DNA"/>
</dbReference>